<dbReference type="AlphaFoldDB" id="A0A9N9KVE0"/>
<gene>
    <name evidence="2" type="ORF">HYFRA_00003532</name>
</gene>
<feature type="compositionally biased region" description="Basic and acidic residues" evidence="1">
    <location>
        <begin position="14"/>
        <end position="23"/>
    </location>
</feature>
<dbReference type="EMBL" id="CAJVRL010000049">
    <property type="protein sequence ID" value="CAG8953323.1"/>
    <property type="molecule type" value="Genomic_DNA"/>
</dbReference>
<dbReference type="OrthoDB" id="5413982at2759"/>
<accession>A0A9N9KVE0</accession>
<organism evidence="2 3">
    <name type="scientific">Hymenoscyphus fraxineus</name>
    <dbReference type="NCBI Taxonomy" id="746836"/>
    <lineage>
        <taxon>Eukaryota</taxon>
        <taxon>Fungi</taxon>
        <taxon>Dikarya</taxon>
        <taxon>Ascomycota</taxon>
        <taxon>Pezizomycotina</taxon>
        <taxon>Leotiomycetes</taxon>
        <taxon>Helotiales</taxon>
        <taxon>Helotiaceae</taxon>
        <taxon>Hymenoscyphus</taxon>
    </lineage>
</organism>
<feature type="compositionally biased region" description="Acidic residues" evidence="1">
    <location>
        <begin position="169"/>
        <end position="181"/>
    </location>
</feature>
<sequence length="581" mass="64274">MADAEAIAKAEKIAAAKKRVDAMKKKKKTGAKKEDKPEPSPVAETSKVEEDPSPEPSPVPEPIDEEEAKPVDDANEDAEAEEAPAELNVAKSHGRQPSLSLQSKLRSSSFRQGAGAGQMSPGYVFSPDGETAPDIHRKQQLRIDELERENKRLAKEAGDSEKRWKKAEEELEELREAEDDTETKTGAPAPSAGSLEELEKLRTENAALQRHNTQLQAQSSKATRHGSSPSVSANAPPDYEAALASKSSTIEGMEIEISNLRAHLEKVNSGASVKEQVSALEEKLARSEKATLIAQRELGDLKKNLERTTEKAVKEGSERTSAETKLRTLERESEEAKAHSEELQKKVEALEKKVSTLGTLHKEHDARFQAQKKEREKAEKDASELKSRLAGLENENQRLKDERERARKRDAQGIDDEGVDELENEERQRLEKKVRDLEGEVHELRRGVWRERRKELEGDDAIGSTSPSAKFTDIDLGGMSPSSRRKSLAQGGGKGLGDFITSGFNAITGAASGADDSLLEDDEDMDFDEDAFRLAQEEEAKARIERVKEVKRGLKNWEGWRLDLVENRRGGGEGVGEIFEI</sequence>
<name>A0A9N9KVE0_9HELO</name>
<feature type="compositionally biased region" description="Polar residues" evidence="1">
    <location>
        <begin position="210"/>
        <end position="233"/>
    </location>
</feature>
<feature type="compositionally biased region" description="Basic and acidic residues" evidence="1">
    <location>
        <begin position="133"/>
        <end position="168"/>
    </location>
</feature>
<dbReference type="Proteomes" id="UP000696280">
    <property type="component" value="Unassembled WGS sequence"/>
</dbReference>
<feature type="compositionally biased region" description="Acidic residues" evidence="1">
    <location>
        <begin position="62"/>
        <end position="84"/>
    </location>
</feature>
<proteinExistence type="predicted"/>
<evidence type="ECO:0000313" key="2">
    <source>
        <dbReference type="EMBL" id="CAG8953323.1"/>
    </source>
</evidence>
<feature type="compositionally biased region" description="Basic and acidic residues" evidence="1">
    <location>
        <begin position="395"/>
        <end position="412"/>
    </location>
</feature>
<evidence type="ECO:0000256" key="1">
    <source>
        <dbReference type="SAM" id="MobiDB-lite"/>
    </source>
</evidence>
<reference evidence="2" key="1">
    <citation type="submission" date="2021-07" db="EMBL/GenBank/DDBJ databases">
        <authorList>
            <person name="Durling M."/>
        </authorList>
    </citation>
    <scope>NUCLEOTIDE SEQUENCE</scope>
</reference>
<keyword evidence="3" id="KW-1185">Reference proteome</keyword>
<feature type="compositionally biased region" description="Low complexity" evidence="1">
    <location>
        <begin position="95"/>
        <end position="112"/>
    </location>
</feature>
<feature type="compositionally biased region" description="Basic and acidic residues" evidence="1">
    <location>
        <begin position="305"/>
        <end position="387"/>
    </location>
</feature>
<evidence type="ECO:0000313" key="3">
    <source>
        <dbReference type="Proteomes" id="UP000696280"/>
    </source>
</evidence>
<feature type="region of interest" description="Disordered" evidence="1">
    <location>
        <begin position="455"/>
        <end position="492"/>
    </location>
</feature>
<evidence type="ECO:0008006" key="4">
    <source>
        <dbReference type="Google" id="ProtNLM"/>
    </source>
</evidence>
<protein>
    <recommendedName>
        <fullName evidence="4">M protein repeat protein</fullName>
    </recommendedName>
</protein>
<comment type="caution">
    <text evidence="2">The sequence shown here is derived from an EMBL/GenBank/DDBJ whole genome shotgun (WGS) entry which is preliminary data.</text>
</comment>
<feature type="compositionally biased region" description="Acidic residues" evidence="1">
    <location>
        <begin position="413"/>
        <end position="424"/>
    </location>
</feature>
<feature type="region of interest" description="Disordered" evidence="1">
    <location>
        <begin position="305"/>
        <end position="427"/>
    </location>
</feature>
<feature type="region of interest" description="Disordered" evidence="1">
    <location>
        <begin position="14"/>
        <end position="245"/>
    </location>
</feature>